<dbReference type="NCBIfam" id="NF005559">
    <property type="entry name" value="PRK07231.1"/>
    <property type="match status" value="1"/>
</dbReference>
<evidence type="ECO:0000313" key="3">
    <source>
        <dbReference type="EMBL" id="CAA9435906.1"/>
    </source>
</evidence>
<evidence type="ECO:0000256" key="2">
    <source>
        <dbReference type="ARBA" id="ARBA00023002"/>
    </source>
</evidence>
<organism evidence="3">
    <name type="scientific">uncultured Quadrisphaera sp</name>
    <dbReference type="NCBI Taxonomy" id="904978"/>
    <lineage>
        <taxon>Bacteria</taxon>
        <taxon>Bacillati</taxon>
        <taxon>Actinomycetota</taxon>
        <taxon>Actinomycetes</taxon>
        <taxon>Kineosporiales</taxon>
        <taxon>Kineosporiaceae</taxon>
        <taxon>Quadrisphaera</taxon>
        <taxon>environmental samples</taxon>
    </lineage>
</organism>
<gene>
    <name evidence="3" type="ORF">AVDCRST_MAG35-2930</name>
</gene>
<dbReference type="PRINTS" id="PR00080">
    <property type="entry name" value="SDRFAMILY"/>
</dbReference>
<dbReference type="EMBL" id="CADCUY010000569">
    <property type="protein sequence ID" value="CAA9435906.1"/>
    <property type="molecule type" value="Genomic_DNA"/>
</dbReference>
<dbReference type="InterPro" id="IPR002347">
    <property type="entry name" value="SDR_fam"/>
</dbReference>
<protein>
    <submittedName>
        <fullName evidence="3">3-oxoacyl-[acyl-carrier protein] reductase</fullName>
        <ecNumber evidence="3">1.1.1.100</ecNumber>
    </submittedName>
</protein>
<comment type="similarity">
    <text evidence="1">Belongs to the short-chain dehydrogenases/reductases (SDR) family.</text>
</comment>
<name>A0A6J4QF72_9ACTN</name>
<dbReference type="Gene3D" id="3.40.50.720">
    <property type="entry name" value="NAD(P)-binding Rossmann-like Domain"/>
    <property type="match status" value="1"/>
</dbReference>
<accession>A0A6J4QF72</accession>
<dbReference type="InterPro" id="IPR036291">
    <property type="entry name" value="NAD(P)-bd_dom_sf"/>
</dbReference>
<dbReference type="AlphaFoldDB" id="A0A6J4QF72"/>
<dbReference type="FunFam" id="3.40.50.720:FF:000084">
    <property type="entry name" value="Short-chain dehydrogenase reductase"/>
    <property type="match status" value="1"/>
</dbReference>
<dbReference type="EC" id="1.1.1.100" evidence="3"/>
<evidence type="ECO:0000256" key="1">
    <source>
        <dbReference type="ARBA" id="ARBA00006484"/>
    </source>
</evidence>
<reference evidence="3" key="1">
    <citation type="submission" date="2020-02" db="EMBL/GenBank/DDBJ databases">
        <authorList>
            <person name="Meier V. D."/>
        </authorList>
    </citation>
    <scope>NUCLEOTIDE SEQUENCE</scope>
    <source>
        <strain evidence="3">AVDCRST_MAG35</strain>
    </source>
</reference>
<dbReference type="Pfam" id="PF13561">
    <property type="entry name" value="adh_short_C2"/>
    <property type="match status" value="1"/>
</dbReference>
<dbReference type="PANTHER" id="PTHR43639:SF1">
    <property type="entry name" value="SHORT-CHAIN DEHYDROGENASE_REDUCTASE FAMILY PROTEIN"/>
    <property type="match status" value="1"/>
</dbReference>
<sequence>MTTTVSSTRPSSDAVQAPVPAPLQGATVLVTGGGRGLGATISRRLAVAGARVAITGRNEGALAAWAEQLPNDPVVLAADMADPEAPRALFDRAVEALGSVDVLVNNAGIGHFGASAALTAQDVDALLAVNLRAPLLLAAAAAAHMAGRGGGSVVNITSGLGETGGAGSVLYGASKGGLDAATRALAAEWGPRQVRVNGVRVSLIRTDASAALLDDEAVREGFVSTIPLGRLGTVDDIAEAVLFLAAPASAFITGQILNVDGGTSTTAPAPVAQD</sequence>
<keyword evidence="2 3" id="KW-0560">Oxidoreductase</keyword>
<dbReference type="GO" id="GO:0004316">
    <property type="term" value="F:3-oxoacyl-[acyl-carrier-protein] reductase (NADPH) activity"/>
    <property type="evidence" value="ECO:0007669"/>
    <property type="project" value="UniProtKB-EC"/>
</dbReference>
<dbReference type="PRINTS" id="PR00081">
    <property type="entry name" value="GDHRDH"/>
</dbReference>
<dbReference type="PANTHER" id="PTHR43639">
    <property type="entry name" value="OXIDOREDUCTASE, SHORT-CHAIN DEHYDROGENASE/REDUCTASE FAMILY (AFU_ORTHOLOGUE AFUA_5G02870)"/>
    <property type="match status" value="1"/>
</dbReference>
<proteinExistence type="inferred from homology"/>
<dbReference type="SUPFAM" id="SSF51735">
    <property type="entry name" value="NAD(P)-binding Rossmann-fold domains"/>
    <property type="match status" value="1"/>
</dbReference>